<proteinExistence type="predicted"/>
<evidence type="ECO:0000313" key="4">
    <source>
        <dbReference type="Proteomes" id="UP000238274"/>
    </source>
</evidence>
<name>A0A2S4UUW9_9BASI</name>
<dbReference type="Proteomes" id="UP000238274">
    <property type="component" value="Unassembled WGS sequence"/>
</dbReference>
<dbReference type="AlphaFoldDB" id="A0A2S4UUW9"/>
<feature type="region of interest" description="Disordered" evidence="1">
    <location>
        <begin position="594"/>
        <end position="630"/>
    </location>
</feature>
<feature type="compositionally biased region" description="Low complexity" evidence="1">
    <location>
        <begin position="14"/>
        <end position="29"/>
    </location>
</feature>
<keyword evidence="2" id="KW-1133">Transmembrane helix</keyword>
<feature type="transmembrane region" description="Helical" evidence="2">
    <location>
        <begin position="446"/>
        <end position="467"/>
    </location>
</feature>
<feature type="compositionally biased region" description="Polar residues" evidence="1">
    <location>
        <begin position="94"/>
        <end position="106"/>
    </location>
</feature>
<feature type="compositionally biased region" description="Low complexity" evidence="1">
    <location>
        <begin position="199"/>
        <end position="210"/>
    </location>
</feature>
<protein>
    <submittedName>
        <fullName evidence="3">Uncharacterized protein</fullName>
    </submittedName>
</protein>
<feature type="region of interest" description="Disordered" evidence="1">
    <location>
        <begin position="643"/>
        <end position="688"/>
    </location>
</feature>
<reference evidence="4" key="2">
    <citation type="journal article" date="2018" name="BMC Genomics">
        <title>Genomic insights into host adaptation between the wheat stripe rust pathogen (Puccinia striiformis f. sp. tritici) and the barley stripe rust pathogen (Puccinia striiformis f. sp. hordei).</title>
        <authorList>
            <person name="Xia C."/>
            <person name="Wang M."/>
            <person name="Yin C."/>
            <person name="Cornejo O.E."/>
            <person name="Hulbert S.H."/>
            <person name="Chen X."/>
        </authorList>
    </citation>
    <scope>NUCLEOTIDE SEQUENCE [LARGE SCALE GENOMIC DNA]</scope>
    <source>
        <strain evidence="4">93TX-2</strain>
    </source>
</reference>
<dbReference type="VEuPathDB" id="FungiDB:PSHT_12698"/>
<sequence length="688" mass="74312">MGIHSAGKRRSSEQRLLPRSTSSSPSKSTQESDHHNSINQPSPSNSNLPSLSEISHLDNQHARLHDNLPPQAAPSRTISSEYQPSRPVPPHLPSSASTNQAPSAQPTRLPLAPTKQLIYSSIESIDFAAASIPLTENSDSAALNRLLSSFIEQARLQDGNLKLPSSPLDPQDLESLRLALCPPAHVQLNPSSPFYDLCSSSPTSHPSSGPYFYDQTSKNQRPLRKRALPDDHRLLLPRQSTQGNGSGPSADGYPGCTAVSNAILSCFPEPRTVLTQHTWSKFIWNNNYPTFIGSRLVDIYLYNANSESPVANWTQIPNDRGMIGIYADDSWFPPVTSWQDGRNLTYPYFFIITTAGATLTGGEQHQATFRVVQTAPPQAYITASLASASHSSQLAASMTTNSLLTPSATPNSNLQRGPSGDAFPRWEIALIELVSVMYSYRSNFEISAVVLGAFALLIFLVAAYLAFTNARKRRQVRIWQAAALGGKSVSGGSIASHSPMIQNTEGAALIGNQKSRGGAGVTSARDLHSPNSSRPGSPLSAVNAPSNTFGFPPGEHHPTGSEAVATPDGPITSVDATIMADAFRKALRKPEFALPENVPGDARSSSSQPVRAKTPLNNEHPNPDESASNVPYNVRESMHAQVISADDDLEDNEDDDDGEEAKEIMDRELASEGRSMTSVDNRKRPQKF</sequence>
<keyword evidence="2" id="KW-0812">Transmembrane</keyword>
<feature type="compositionally biased region" description="Low complexity" evidence="1">
    <location>
        <begin position="37"/>
        <end position="54"/>
    </location>
</feature>
<feature type="compositionally biased region" description="Acidic residues" evidence="1">
    <location>
        <begin position="645"/>
        <end position="660"/>
    </location>
</feature>
<accession>A0A2S4UUW9</accession>
<feature type="compositionally biased region" description="Basic and acidic residues" evidence="1">
    <location>
        <begin position="661"/>
        <end position="671"/>
    </location>
</feature>
<dbReference type="VEuPathDB" id="FungiDB:PSTT_01428"/>
<feature type="compositionally biased region" description="Polar residues" evidence="1">
    <location>
        <begin position="74"/>
        <end position="83"/>
    </location>
</feature>
<evidence type="ECO:0000256" key="2">
    <source>
        <dbReference type="SAM" id="Phobius"/>
    </source>
</evidence>
<dbReference type="OrthoDB" id="2278929at2759"/>
<dbReference type="EMBL" id="PKSM01000238">
    <property type="protein sequence ID" value="POW01087.1"/>
    <property type="molecule type" value="Genomic_DNA"/>
</dbReference>
<evidence type="ECO:0000313" key="3">
    <source>
        <dbReference type="EMBL" id="POW01087.1"/>
    </source>
</evidence>
<evidence type="ECO:0000256" key="1">
    <source>
        <dbReference type="SAM" id="MobiDB-lite"/>
    </source>
</evidence>
<feature type="region of interest" description="Disordered" evidence="1">
    <location>
        <begin position="199"/>
        <end position="222"/>
    </location>
</feature>
<reference evidence="4" key="3">
    <citation type="journal article" date="2018" name="Mol. Plant Microbe Interact.">
        <title>Genome sequence resources for the wheat stripe rust pathogen (Puccinia striiformis f. sp. tritici) and the barley stripe rust pathogen (Puccinia striiformis f. sp. hordei).</title>
        <authorList>
            <person name="Xia C."/>
            <person name="Wang M."/>
            <person name="Yin C."/>
            <person name="Cornejo O.E."/>
            <person name="Hulbert S.H."/>
            <person name="Chen X."/>
        </authorList>
    </citation>
    <scope>NUCLEOTIDE SEQUENCE [LARGE SCALE GENOMIC DNA]</scope>
    <source>
        <strain evidence="4">93TX-2</strain>
    </source>
</reference>
<gene>
    <name evidence="3" type="ORF">PSHT_12698</name>
</gene>
<feature type="compositionally biased region" description="Polar residues" evidence="1">
    <location>
        <begin position="603"/>
        <end position="630"/>
    </location>
</feature>
<reference evidence="3 4" key="1">
    <citation type="submission" date="2017-12" db="EMBL/GenBank/DDBJ databases">
        <title>Gene loss provides genomic basis for host adaptation in cereal stripe rust fungi.</title>
        <authorList>
            <person name="Xia C."/>
        </authorList>
    </citation>
    <scope>NUCLEOTIDE SEQUENCE [LARGE SCALE GENOMIC DNA]</scope>
    <source>
        <strain evidence="3 4">93TX-2</strain>
    </source>
</reference>
<feature type="region of interest" description="Disordered" evidence="1">
    <location>
        <begin position="1"/>
        <end position="108"/>
    </location>
</feature>
<feature type="compositionally biased region" description="Basic and acidic residues" evidence="1">
    <location>
        <begin position="55"/>
        <end position="66"/>
    </location>
</feature>
<organism evidence="3 4">
    <name type="scientific">Puccinia striiformis</name>
    <dbReference type="NCBI Taxonomy" id="27350"/>
    <lineage>
        <taxon>Eukaryota</taxon>
        <taxon>Fungi</taxon>
        <taxon>Dikarya</taxon>
        <taxon>Basidiomycota</taxon>
        <taxon>Pucciniomycotina</taxon>
        <taxon>Pucciniomycetes</taxon>
        <taxon>Pucciniales</taxon>
        <taxon>Pucciniaceae</taxon>
        <taxon>Puccinia</taxon>
    </lineage>
</organism>
<feature type="region of interest" description="Disordered" evidence="1">
    <location>
        <begin position="512"/>
        <end position="570"/>
    </location>
</feature>
<keyword evidence="4" id="KW-1185">Reference proteome</keyword>
<keyword evidence="2" id="KW-0472">Membrane</keyword>
<comment type="caution">
    <text evidence="3">The sequence shown here is derived from an EMBL/GenBank/DDBJ whole genome shotgun (WGS) entry which is preliminary data.</text>
</comment>